<protein>
    <recommendedName>
        <fullName evidence="6">HTH cro/C1-type domain-containing protein</fullName>
    </recommendedName>
</protein>
<evidence type="ECO:0008006" key="6">
    <source>
        <dbReference type="Google" id="ProtNLM"/>
    </source>
</evidence>
<dbReference type="PANTHER" id="PTHR36511">
    <property type="entry name" value="MERR FAMILY BACTERIAL REGULATORY PROTEIN"/>
    <property type="match status" value="1"/>
</dbReference>
<organism evidence="4 5">
    <name type="scientific">Secundilactobacillus paracollinoides</name>
    <dbReference type="NCBI Taxonomy" id="240427"/>
    <lineage>
        <taxon>Bacteria</taxon>
        <taxon>Bacillati</taxon>
        <taxon>Bacillota</taxon>
        <taxon>Bacilli</taxon>
        <taxon>Lactobacillales</taxon>
        <taxon>Lactobacillaceae</taxon>
        <taxon>Secundilactobacillus</taxon>
    </lineage>
</organism>
<dbReference type="InterPro" id="IPR001387">
    <property type="entry name" value="Cro/C1-type_HTH"/>
</dbReference>
<dbReference type="InterPro" id="IPR052359">
    <property type="entry name" value="HTH-type_reg/antitoxin"/>
</dbReference>
<name>A0A1B2IXB9_9LACO</name>
<keyword evidence="5" id="KW-1185">Reference proteome</keyword>
<evidence type="ECO:0000313" key="5">
    <source>
        <dbReference type="Proteomes" id="UP000093267"/>
    </source>
</evidence>
<dbReference type="Proteomes" id="UP000093267">
    <property type="component" value="Chromosome"/>
</dbReference>
<dbReference type="Gene3D" id="1.10.260.40">
    <property type="entry name" value="lambda repressor-like DNA-binding domains"/>
    <property type="match status" value="1"/>
</dbReference>
<dbReference type="RefSeq" id="WP_065937563.1">
    <property type="nucleotide sequence ID" value="NZ_CP014924.1"/>
</dbReference>
<reference evidence="4 5" key="1">
    <citation type="submission" date="2016-03" db="EMBL/GenBank/DDBJ databases">
        <title>Pediococcus and Lactobacillus from brewery environment - whole genome sequencing and assembly.</title>
        <authorList>
            <person name="Behr J."/>
            <person name="Geissler A.J."/>
            <person name="Vogel R.F."/>
        </authorList>
    </citation>
    <scope>NUCLEOTIDE SEQUENCE [LARGE SCALE GENOMIC DNA]</scope>
    <source>
        <strain evidence="4 5">TMW 1.1995</strain>
    </source>
</reference>
<dbReference type="AlphaFoldDB" id="A0A1B2IXB9"/>
<keyword evidence="3" id="KW-0804">Transcription</keyword>
<sequence>MQKKKESTILQSIKELEDEQNGLPTNIETVTMEVRDVPDYKPDDLIRIRKKVAGTKQQFAALLDISTTDVEAWENGSHRPSDVAKQFYQLLDEDPHALDNVSTEHHPE</sequence>
<evidence type="ECO:0000256" key="3">
    <source>
        <dbReference type="ARBA" id="ARBA00023163"/>
    </source>
</evidence>
<evidence type="ECO:0000256" key="2">
    <source>
        <dbReference type="ARBA" id="ARBA00023125"/>
    </source>
</evidence>
<dbReference type="EMBL" id="CP014924">
    <property type="protein sequence ID" value="ANZ66734.1"/>
    <property type="molecule type" value="Genomic_DNA"/>
</dbReference>
<dbReference type="CDD" id="cd00093">
    <property type="entry name" value="HTH_XRE"/>
    <property type="match status" value="1"/>
</dbReference>
<keyword evidence="1" id="KW-0805">Transcription regulation</keyword>
<dbReference type="PANTHER" id="PTHR36511:SF3">
    <property type="entry name" value="ANTITOXIN HIGA-2"/>
    <property type="match status" value="1"/>
</dbReference>
<dbReference type="OrthoDB" id="9799384at2"/>
<accession>A0A1B2IXB9</accession>
<dbReference type="GO" id="GO:0003677">
    <property type="term" value="F:DNA binding"/>
    <property type="evidence" value="ECO:0007669"/>
    <property type="project" value="UniProtKB-KW"/>
</dbReference>
<proteinExistence type="predicted"/>
<dbReference type="SUPFAM" id="SSF47413">
    <property type="entry name" value="lambda repressor-like DNA-binding domains"/>
    <property type="match status" value="1"/>
</dbReference>
<evidence type="ECO:0000313" key="4">
    <source>
        <dbReference type="EMBL" id="ANZ66734.1"/>
    </source>
</evidence>
<evidence type="ECO:0000256" key="1">
    <source>
        <dbReference type="ARBA" id="ARBA00023015"/>
    </source>
</evidence>
<gene>
    <name evidence="4" type="ORF">AYR63_06030</name>
</gene>
<dbReference type="InterPro" id="IPR010982">
    <property type="entry name" value="Lambda_DNA-bd_dom_sf"/>
</dbReference>
<keyword evidence="2" id="KW-0238">DNA-binding</keyword>